<comment type="subcellular location">
    <subcellularLocation>
        <location evidence="1 8">Cell outer membrane</location>
        <topology evidence="1 8">Multi-pass membrane protein</topology>
    </subcellularLocation>
</comment>
<evidence type="ECO:0000256" key="4">
    <source>
        <dbReference type="ARBA" id="ARBA00022692"/>
    </source>
</evidence>
<dbReference type="Gene3D" id="2.60.40.1120">
    <property type="entry name" value="Carboxypeptidase-like, regulatory domain"/>
    <property type="match status" value="1"/>
</dbReference>
<evidence type="ECO:0000313" key="13">
    <source>
        <dbReference type="EMBL" id="SDJ28805.1"/>
    </source>
</evidence>
<evidence type="ECO:0000313" key="14">
    <source>
        <dbReference type="Proteomes" id="UP000199580"/>
    </source>
</evidence>
<dbReference type="AlphaFoldDB" id="A0A1G8SJ97"/>
<dbReference type="InterPro" id="IPR023997">
    <property type="entry name" value="TonB-dep_OMP_SusC/RagA_CS"/>
</dbReference>
<dbReference type="SUPFAM" id="SSF56935">
    <property type="entry name" value="Porins"/>
    <property type="match status" value="1"/>
</dbReference>
<dbReference type="InterPro" id="IPR037066">
    <property type="entry name" value="Plug_dom_sf"/>
</dbReference>
<dbReference type="GO" id="GO:0009279">
    <property type="term" value="C:cell outer membrane"/>
    <property type="evidence" value="ECO:0007669"/>
    <property type="project" value="UniProtKB-SubCell"/>
</dbReference>
<keyword evidence="14" id="KW-1185">Reference proteome</keyword>
<evidence type="ECO:0000259" key="11">
    <source>
        <dbReference type="Pfam" id="PF00593"/>
    </source>
</evidence>
<comment type="similarity">
    <text evidence="8 9">Belongs to the TonB-dependent receptor family.</text>
</comment>
<evidence type="ECO:0000256" key="2">
    <source>
        <dbReference type="ARBA" id="ARBA00022448"/>
    </source>
</evidence>
<dbReference type="NCBIfam" id="TIGR04057">
    <property type="entry name" value="SusC_RagA_signa"/>
    <property type="match status" value="1"/>
</dbReference>
<evidence type="ECO:0000256" key="6">
    <source>
        <dbReference type="ARBA" id="ARBA00023136"/>
    </source>
</evidence>
<evidence type="ECO:0000256" key="8">
    <source>
        <dbReference type="PROSITE-ProRule" id="PRU01360"/>
    </source>
</evidence>
<keyword evidence="2 8" id="KW-0813">Transport</keyword>
<evidence type="ECO:0000256" key="9">
    <source>
        <dbReference type="RuleBase" id="RU003357"/>
    </source>
</evidence>
<dbReference type="InterPro" id="IPR039426">
    <property type="entry name" value="TonB-dep_rcpt-like"/>
</dbReference>
<dbReference type="Pfam" id="PF00593">
    <property type="entry name" value="TonB_dep_Rec_b-barrel"/>
    <property type="match status" value="1"/>
</dbReference>
<dbReference type="RefSeq" id="WP_091391743.1">
    <property type="nucleotide sequence ID" value="NZ_BKAI01000002.1"/>
</dbReference>
<dbReference type="PROSITE" id="PS52016">
    <property type="entry name" value="TONB_DEPENDENT_REC_3"/>
    <property type="match status" value="1"/>
</dbReference>
<dbReference type="InterPro" id="IPR036942">
    <property type="entry name" value="Beta-barrel_TonB_sf"/>
</dbReference>
<feature type="signal peptide" evidence="10">
    <location>
        <begin position="1"/>
        <end position="30"/>
    </location>
</feature>
<dbReference type="EMBL" id="FNEZ01000001">
    <property type="protein sequence ID" value="SDJ28805.1"/>
    <property type="molecule type" value="Genomic_DNA"/>
</dbReference>
<dbReference type="Proteomes" id="UP000199580">
    <property type="component" value="Unassembled WGS sequence"/>
</dbReference>
<dbReference type="InterPro" id="IPR000531">
    <property type="entry name" value="Beta-barrel_TonB"/>
</dbReference>
<dbReference type="InterPro" id="IPR023996">
    <property type="entry name" value="TonB-dep_OMP_SusC/RagA"/>
</dbReference>
<feature type="domain" description="TonB-dependent receptor-like beta-barrel" evidence="11">
    <location>
        <begin position="437"/>
        <end position="976"/>
    </location>
</feature>
<evidence type="ECO:0000256" key="7">
    <source>
        <dbReference type="ARBA" id="ARBA00023237"/>
    </source>
</evidence>
<feature type="domain" description="TonB-dependent receptor plug" evidence="12">
    <location>
        <begin position="137"/>
        <end position="260"/>
    </location>
</feature>
<reference evidence="13 14" key="1">
    <citation type="submission" date="2016-10" db="EMBL/GenBank/DDBJ databases">
        <authorList>
            <person name="de Groot N.N."/>
        </authorList>
    </citation>
    <scope>NUCLEOTIDE SEQUENCE [LARGE SCALE GENOMIC DNA]</scope>
    <source>
        <strain evidence="13 14">CGMCC 1.10076</strain>
    </source>
</reference>
<keyword evidence="5 9" id="KW-0798">TonB box</keyword>
<dbReference type="STRING" id="1128970.SAMN04487935_0564"/>
<dbReference type="Pfam" id="PF13715">
    <property type="entry name" value="CarbopepD_reg_2"/>
    <property type="match status" value="1"/>
</dbReference>
<keyword evidence="4 8" id="KW-0812">Transmembrane</keyword>
<dbReference type="InterPro" id="IPR012910">
    <property type="entry name" value="Plug_dom"/>
</dbReference>
<keyword evidence="3 8" id="KW-1134">Transmembrane beta strand</keyword>
<gene>
    <name evidence="13" type="ORF">SAMN04487935_0564</name>
</gene>
<proteinExistence type="inferred from homology"/>
<evidence type="ECO:0000256" key="10">
    <source>
        <dbReference type="SAM" id="SignalP"/>
    </source>
</evidence>
<sequence length="1010" mass="110802">MKTISFISGRRHVSYLFLLVFYISTTNALAHTNIVPLSATEQQQQTVTGTVTYNNMPMTGVTITVKGKNTTAISGEDGKFSISANGTDTLIFEYLGFKTQSIALNNRTILNIQLEEDVNDLKEVIINAGYYSVKDSERTGSISKITAKDFEKQPVTNVLAAMQGRMAGVNITQNTGIAGGGFDIEIRGQNSLRSGGNNPLYVIDGVPYASDLIGARVTSPEMPMPTSPLNSLNPGDIESIEVLRDADATAIYGSRGANGVVLVTTKKGKAGKTKFIANVSSGFGRVTRFRKLMNTQQYLQMRKEAFTNENITEYPSWATDINGEWPQDRDTDWQETLAGGNAGFTTVQGSVSGGSENTQFLVSGNYSRETTVFPGDFRYTKANVLSTINHKSENKKFTLGFTAGYTARDNKQPSIDFMQEAIALAPNAPALYDDAGNLNWQNNTFNNPLRYLQTEAGAKTYDLLANAQLGYSILENLQLRSSFGFTDLRHKETSALPSTMFAPSTGRTPSSSSLFATTANRQSWIIEPQLDYKISIGKAKLQALAGATFQQQDASQMTQQFYGFASNALLYNPGSASRITTLSSGESVYKYQAFFGRVNFNFAQKYIINLTGRRDGSSRFGPGNRFANFGAVGAAWIFSNEKLISEKLPFLSMGKLRASYGTSGNDQIGDYQYLDTYSTSGYSYGVSGLQPTRLFNPDFAWESNKKLEAALETGFLNDRISTTVAWYRNRSSNQLVGIPLPGTTGFSELQANLDAEVENSGWEVTLRTVNVKTENFSWITSINYTIAKNKLLSFPGLESSSYANQLVIGQPLNIVKSYHYTGLDPQTGLYTFEDANGDGRISEPEDKTAIKNLNPQYFGGVQNQLRYGNLQLDFLFQFVKQLNYNQYYGTAAPGNMMNQPAAVVSHWQQPGDTGPYQIYATDLNDAAITANSQFGSSDAAISDGSYIRLKNISLSYDLPLKWTRGIGCRLSVQGQNMLTVTSFKGADPEFKSPGYLPPLKTITTSLQLTF</sequence>
<evidence type="ECO:0000256" key="3">
    <source>
        <dbReference type="ARBA" id="ARBA00022452"/>
    </source>
</evidence>
<evidence type="ECO:0000259" key="12">
    <source>
        <dbReference type="Pfam" id="PF07715"/>
    </source>
</evidence>
<feature type="chain" id="PRO_5011712911" evidence="10">
    <location>
        <begin position="31"/>
        <end position="1010"/>
    </location>
</feature>
<dbReference type="NCBIfam" id="TIGR04056">
    <property type="entry name" value="OMP_RagA_SusC"/>
    <property type="match status" value="1"/>
</dbReference>
<dbReference type="SUPFAM" id="SSF49464">
    <property type="entry name" value="Carboxypeptidase regulatory domain-like"/>
    <property type="match status" value="1"/>
</dbReference>
<name>A0A1G8SJ97_9FLAO</name>
<accession>A0A1G8SJ97</accession>
<keyword evidence="6 8" id="KW-0472">Membrane</keyword>
<dbReference type="InterPro" id="IPR008969">
    <property type="entry name" value="CarboxyPept-like_regulatory"/>
</dbReference>
<protein>
    <submittedName>
        <fullName evidence="13">TonB-linked outer membrane protein, SusC/RagA family</fullName>
    </submittedName>
</protein>
<evidence type="ECO:0000256" key="1">
    <source>
        <dbReference type="ARBA" id="ARBA00004571"/>
    </source>
</evidence>
<keyword evidence="10" id="KW-0732">Signal</keyword>
<keyword evidence="7 8" id="KW-0998">Cell outer membrane</keyword>
<organism evidence="13 14">
    <name type="scientific">Flavobacterium noncentrifugens</name>
    <dbReference type="NCBI Taxonomy" id="1128970"/>
    <lineage>
        <taxon>Bacteria</taxon>
        <taxon>Pseudomonadati</taxon>
        <taxon>Bacteroidota</taxon>
        <taxon>Flavobacteriia</taxon>
        <taxon>Flavobacteriales</taxon>
        <taxon>Flavobacteriaceae</taxon>
        <taxon>Flavobacterium</taxon>
    </lineage>
</organism>
<dbReference type="Gene3D" id="2.170.130.10">
    <property type="entry name" value="TonB-dependent receptor, plug domain"/>
    <property type="match status" value="1"/>
</dbReference>
<dbReference type="OrthoDB" id="9768177at2"/>
<evidence type="ECO:0000256" key="5">
    <source>
        <dbReference type="ARBA" id="ARBA00023077"/>
    </source>
</evidence>
<dbReference type="Pfam" id="PF07715">
    <property type="entry name" value="Plug"/>
    <property type="match status" value="1"/>
</dbReference>
<dbReference type="Gene3D" id="2.40.170.20">
    <property type="entry name" value="TonB-dependent receptor, beta-barrel domain"/>
    <property type="match status" value="1"/>
</dbReference>